<comment type="caution">
    <text evidence="3">The sequence shown here is derived from an EMBL/GenBank/DDBJ whole genome shotgun (WGS) entry which is preliminary data.</text>
</comment>
<sequence>MDRSPSLRLRLVLLCVSVGLCACEPIIDPKKLLGLGEDAGTPVDGGRDGGGEPDAGLDAGDDAGPPPVMQDAGLDAGEDGGQGDGGELLPPADGGGDADGGTPDAGDAGGWPHNPDGPVLSDAGVDARMSDWSACEQGWQKRNLLPQGTKGYAHFALDAQGDAYLIEFTDDIVRVPTTKPWHTFPRTGWMGPPPWPGGIRVDASGEVHVALSPQFAQGATDVPTHFFRYTAGRWVETRMASGLVKGLELDAQGRLHALSTWIGAEHRLMYTHGPPGALVVEDTGLRALDRSAWTSLKVDGQGKAHLVYEGYPQKRLHYATNASGTWVSEVIAEVWGEPLLALSSSGVPHVAWSSSGGTWLAVRDAQGNWNTSLIESGVHPLESMAVDTSGAVHVLLAGLSGPLAHWVQTQQGWVKTTLDANVGPDRRDYGGAFLELDAWQRVHVMLTSVFVPEVGSRPLRRVDYFRQCP</sequence>
<dbReference type="Proteomes" id="UP000183760">
    <property type="component" value="Unassembled WGS sequence"/>
</dbReference>
<feature type="signal peptide" evidence="2">
    <location>
        <begin position="1"/>
        <end position="22"/>
    </location>
</feature>
<evidence type="ECO:0000256" key="1">
    <source>
        <dbReference type="SAM" id="MobiDB-lite"/>
    </source>
</evidence>
<evidence type="ECO:0000313" key="6">
    <source>
        <dbReference type="Proteomes" id="UP000321514"/>
    </source>
</evidence>
<organism evidence="3 6">
    <name type="scientific">Myxococcus fulvus</name>
    <dbReference type="NCBI Taxonomy" id="33"/>
    <lineage>
        <taxon>Bacteria</taxon>
        <taxon>Pseudomonadati</taxon>
        <taxon>Myxococcota</taxon>
        <taxon>Myxococcia</taxon>
        <taxon>Myxococcales</taxon>
        <taxon>Cystobacterineae</taxon>
        <taxon>Myxococcaceae</taxon>
        <taxon>Myxococcus</taxon>
    </lineage>
</organism>
<dbReference type="Proteomes" id="UP000321514">
    <property type="component" value="Unassembled WGS sequence"/>
</dbReference>
<evidence type="ECO:0000256" key="2">
    <source>
        <dbReference type="SAM" id="SignalP"/>
    </source>
</evidence>
<dbReference type="EMBL" id="BJXR01000018">
    <property type="protein sequence ID" value="GEN06890.1"/>
    <property type="molecule type" value="Genomic_DNA"/>
</dbReference>
<feature type="region of interest" description="Disordered" evidence="1">
    <location>
        <begin position="32"/>
        <end position="118"/>
    </location>
</feature>
<proteinExistence type="predicted"/>
<evidence type="ECO:0008006" key="7">
    <source>
        <dbReference type="Google" id="ProtNLM"/>
    </source>
</evidence>
<dbReference type="PROSITE" id="PS51257">
    <property type="entry name" value="PROKAR_LIPOPROTEIN"/>
    <property type="match status" value="1"/>
</dbReference>
<accession>A0A511SYA3</accession>
<dbReference type="RefSeq" id="WP_170300424.1">
    <property type="nucleotide sequence ID" value="NZ_BJXR01000018.1"/>
</dbReference>
<name>A0A511SYA3_MYXFU</name>
<keyword evidence="5" id="KW-1185">Reference proteome</keyword>
<evidence type="ECO:0000313" key="4">
    <source>
        <dbReference type="EMBL" id="SEU03482.1"/>
    </source>
</evidence>
<dbReference type="EMBL" id="FOIB01000004">
    <property type="protein sequence ID" value="SEU03482.1"/>
    <property type="molecule type" value="Genomic_DNA"/>
</dbReference>
<gene>
    <name evidence="3" type="ORF">MFU01_19270</name>
    <name evidence="4" type="ORF">SAMN05443572_104485</name>
</gene>
<protein>
    <recommendedName>
        <fullName evidence="7">Lipoprotein</fullName>
    </recommendedName>
</protein>
<reference evidence="4 5" key="1">
    <citation type="submission" date="2016-10" db="EMBL/GenBank/DDBJ databases">
        <authorList>
            <person name="Varghese N."/>
            <person name="Submissions S."/>
        </authorList>
    </citation>
    <scope>NUCLEOTIDE SEQUENCE [LARGE SCALE GENOMIC DNA]</scope>
    <source>
        <strain evidence="4 5">DSM 16525</strain>
    </source>
</reference>
<dbReference type="Gene3D" id="2.120.10.70">
    <property type="entry name" value="Fucose-specific lectin"/>
    <property type="match status" value="1"/>
</dbReference>
<evidence type="ECO:0000313" key="5">
    <source>
        <dbReference type="Proteomes" id="UP000183760"/>
    </source>
</evidence>
<keyword evidence="2" id="KW-0732">Signal</keyword>
<evidence type="ECO:0000313" key="3">
    <source>
        <dbReference type="EMBL" id="GEN06890.1"/>
    </source>
</evidence>
<dbReference type="AlphaFoldDB" id="A0A511SYA3"/>
<feature type="chain" id="PRO_5022947754" description="Lipoprotein" evidence="2">
    <location>
        <begin position="23"/>
        <end position="469"/>
    </location>
</feature>
<reference evidence="3 6" key="2">
    <citation type="submission" date="2019-07" db="EMBL/GenBank/DDBJ databases">
        <title>Whole genome shotgun sequence of Myxococcus fulvus NBRC 100333.</title>
        <authorList>
            <person name="Hosoyama A."/>
            <person name="Uohara A."/>
            <person name="Ohji S."/>
            <person name="Ichikawa N."/>
        </authorList>
    </citation>
    <scope>NUCLEOTIDE SEQUENCE [LARGE SCALE GENOMIC DNA]</scope>
    <source>
        <strain evidence="3 6">NBRC 100333</strain>
    </source>
</reference>
<dbReference type="SUPFAM" id="SSF89372">
    <property type="entry name" value="Fucose-specific lectin"/>
    <property type="match status" value="1"/>
</dbReference>